<reference evidence="3 4" key="1">
    <citation type="submission" date="2016-01" db="EMBL/GenBank/DDBJ databases">
        <title>Genome sequence of the yeast Holleya sinecauda.</title>
        <authorList>
            <person name="Dietrich F.S."/>
        </authorList>
    </citation>
    <scope>NUCLEOTIDE SEQUENCE [LARGE SCALE GENOMIC DNA]</scope>
    <source>
        <strain evidence="3 4">ATCC 58844</strain>
    </source>
</reference>
<dbReference type="Pfam" id="PF03061">
    <property type="entry name" value="4HBT"/>
    <property type="match status" value="1"/>
</dbReference>
<dbReference type="SUPFAM" id="SSF54637">
    <property type="entry name" value="Thioesterase/thiol ester dehydrase-isomerase"/>
    <property type="match status" value="1"/>
</dbReference>
<evidence type="ECO:0000256" key="1">
    <source>
        <dbReference type="SAM" id="SignalP"/>
    </source>
</evidence>
<accession>A0A0X8HS55</accession>
<organism evidence="3 4">
    <name type="scientific">Eremothecium sinecaudum</name>
    <dbReference type="NCBI Taxonomy" id="45286"/>
    <lineage>
        <taxon>Eukaryota</taxon>
        <taxon>Fungi</taxon>
        <taxon>Dikarya</taxon>
        <taxon>Ascomycota</taxon>
        <taxon>Saccharomycotina</taxon>
        <taxon>Saccharomycetes</taxon>
        <taxon>Saccharomycetales</taxon>
        <taxon>Saccharomycetaceae</taxon>
        <taxon>Eremothecium</taxon>
    </lineage>
</organism>
<keyword evidence="1" id="KW-0732">Signal</keyword>
<dbReference type="InterPro" id="IPR052061">
    <property type="entry name" value="PTE-AB_protein"/>
</dbReference>
<dbReference type="RefSeq" id="XP_017987468.1">
    <property type="nucleotide sequence ID" value="XM_018131954.1"/>
</dbReference>
<feature type="chain" id="PRO_5007066926" evidence="1">
    <location>
        <begin position="19"/>
        <end position="226"/>
    </location>
</feature>
<sequence length="226" mass="24680">MVFRLLSRTVLLPAAGLATGFMSSATMVPATAEQDQPVVRQIADERNAAKDVTGQKNAVGSLSQLKNTHDGEMLYEKMSRPVRENTVSQGILYGTDKLVMDPNIFLDSKQGKLTAYYHLGPGLANEKKKVHQGLLALILDEALCFCGFPSLPNGLGVTARLSITYLKDIPLDSTVVLKAQVVEAKGRKCIIQGVLESPSNPGVVYARARCLLVEPKWMKHARRIFT</sequence>
<dbReference type="InterPro" id="IPR006683">
    <property type="entry name" value="Thioestr_dom"/>
</dbReference>
<dbReference type="PANTHER" id="PTHR47260">
    <property type="entry name" value="UPF0644 PROTEIN PB2B4.06"/>
    <property type="match status" value="1"/>
</dbReference>
<gene>
    <name evidence="3" type="ORF">AW171_hschr42365</name>
</gene>
<dbReference type="EMBL" id="CP014244">
    <property type="protein sequence ID" value="AMD20472.1"/>
    <property type="molecule type" value="Genomic_DNA"/>
</dbReference>
<dbReference type="PANTHER" id="PTHR47260:SF4">
    <property type="entry name" value="MIOREX COMPLEX COMPONENT 3"/>
    <property type="match status" value="1"/>
</dbReference>
<dbReference type="CDD" id="cd03443">
    <property type="entry name" value="PaaI_thioesterase"/>
    <property type="match status" value="1"/>
</dbReference>
<protein>
    <submittedName>
        <fullName evidence="3">HDL272Cp</fullName>
    </submittedName>
</protein>
<feature type="domain" description="Thioesterase" evidence="2">
    <location>
        <begin position="130"/>
        <end position="192"/>
    </location>
</feature>
<dbReference type="OrthoDB" id="506431at2759"/>
<evidence type="ECO:0000313" key="4">
    <source>
        <dbReference type="Proteomes" id="UP000243052"/>
    </source>
</evidence>
<evidence type="ECO:0000313" key="3">
    <source>
        <dbReference type="EMBL" id="AMD20472.1"/>
    </source>
</evidence>
<evidence type="ECO:0000259" key="2">
    <source>
        <dbReference type="Pfam" id="PF03061"/>
    </source>
</evidence>
<feature type="signal peptide" evidence="1">
    <location>
        <begin position="1"/>
        <end position="18"/>
    </location>
</feature>
<dbReference type="Gene3D" id="3.10.129.10">
    <property type="entry name" value="Hotdog Thioesterase"/>
    <property type="match status" value="1"/>
</dbReference>
<keyword evidence="4" id="KW-1185">Reference proteome</keyword>
<proteinExistence type="predicted"/>
<name>A0A0X8HS55_9SACH</name>
<dbReference type="InterPro" id="IPR029069">
    <property type="entry name" value="HotDog_dom_sf"/>
</dbReference>
<dbReference type="AlphaFoldDB" id="A0A0X8HS55"/>
<dbReference type="GeneID" id="28723718"/>
<dbReference type="Proteomes" id="UP000243052">
    <property type="component" value="Chromosome iv"/>
</dbReference>